<protein>
    <submittedName>
        <fullName evidence="2">Uncharacterized protein</fullName>
    </submittedName>
</protein>
<feature type="transmembrane region" description="Helical" evidence="1">
    <location>
        <begin position="7"/>
        <end position="29"/>
    </location>
</feature>
<reference evidence="2 3" key="1">
    <citation type="submission" date="2018-07" db="EMBL/GenBank/DDBJ databases">
        <authorList>
            <person name="Zhang Y."/>
            <person name="Wang L."/>
            <person name="Ma S."/>
        </authorList>
    </citation>
    <scope>NUCLEOTIDE SEQUENCE [LARGE SCALE GENOMIC DNA]</scope>
    <source>
        <strain evidence="2 3">4-2</strain>
    </source>
</reference>
<keyword evidence="1" id="KW-0812">Transmembrane</keyword>
<dbReference type="Proteomes" id="UP000273516">
    <property type="component" value="Unassembled WGS sequence"/>
</dbReference>
<name>A0A3M0MUD8_9RHOB</name>
<accession>A0A3M0MUD8</accession>
<dbReference type="AlphaFoldDB" id="A0A3M0MUD8"/>
<evidence type="ECO:0000313" key="2">
    <source>
        <dbReference type="EMBL" id="RMC34917.1"/>
    </source>
</evidence>
<keyword evidence="1" id="KW-1133">Transmembrane helix</keyword>
<gene>
    <name evidence="2" type="ORF">C9E81_12570</name>
</gene>
<comment type="caution">
    <text evidence="2">The sequence shown here is derived from an EMBL/GenBank/DDBJ whole genome shotgun (WGS) entry which is preliminary data.</text>
</comment>
<keyword evidence="1" id="KW-0472">Membrane</keyword>
<organism evidence="2 3">
    <name type="scientific">Paracoccus alkanivorans</name>
    <dbReference type="NCBI Taxonomy" id="2116655"/>
    <lineage>
        <taxon>Bacteria</taxon>
        <taxon>Pseudomonadati</taxon>
        <taxon>Pseudomonadota</taxon>
        <taxon>Alphaproteobacteria</taxon>
        <taxon>Rhodobacterales</taxon>
        <taxon>Paracoccaceae</taxon>
        <taxon>Paracoccus</taxon>
    </lineage>
</organism>
<keyword evidence="3" id="KW-1185">Reference proteome</keyword>
<sequence>MKFFKYIIFSIAAIMITGFAAVYIAGYLAPAGVFGSCFEGGCAYGAVFVGFPIVWITLLAIALSGYLLWRPIR</sequence>
<proteinExistence type="predicted"/>
<dbReference type="EMBL" id="QOKZ01000004">
    <property type="protein sequence ID" value="RMC34917.1"/>
    <property type="molecule type" value="Genomic_DNA"/>
</dbReference>
<feature type="transmembrane region" description="Helical" evidence="1">
    <location>
        <begin position="49"/>
        <end position="69"/>
    </location>
</feature>
<evidence type="ECO:0000256" key="1">
    <source>
        <dbReference type="SAM" id="Phobius"/>
    </source>
</evidence>
<evidence type="ECO:0000313" key="3">
    <source>
        <dbReference type="Proteomes" id="UP000273516"/>
    </source>
</evidence>